<feature type="region of interest" description="Disordered" evidence="1">
    <location>
        <begin position="1"/>
        <end position="109"/>
    </location>
</feature>
<evidence type="ECO:0000256" key="1">
    <source>
        <dbReference type="SAM" id="MobiDB-lite"/>
    </source>
</evidence>
<name>A0A7C8ZXP9_OPUST</name>
<proteinExistence type="predicted"/>
<protein>
    <submittedName>
        <fullName evidence="2">Uncharacterized protein</fullName>
    </submittedName>
</protein>
<feature type="compositionally biased region" description="Basic and acidic residues" evidence="1">
    <location>
        <begin position="15"/>
        <end position="38"/>
    </location>
</feature>
<organism evidence="2">
    <name type="scientific">Opuntia streptacantha</name>
    <name type="common">Prickly pear cactus</name>
    <name type="synonym">Opuntia cardona</name>
    <dbReference type="NCBI Taxonomy" id="393608"/>
    <lineage>
        <taxon>Eukaryota</taxon>
        <taxon>Viridiplantae</taxon>
        <taxon>Streptophyta</taxon>
        <taxon>Embryophyta</taxon>
        <taxon>Tracheophyta</taxon>
        <taxon>Spermatophyta</taxon>
        <taxon>Magnoliopsida</taxon>
        <taxon>eudicotyledons</taxon>
        <taxon>Gunneridae</taxon>
        <taxon>Pentapetalae</taxon>
        <taxon>Caryophyllales</taxon>
        <taxon>Cactineae</taxon>
        <taxon>Cactaceae</taxon>
        <taxon>Opuntioideae</taxon>
        <taxon>Opuntia</taxon>
    </lineage>
</organism>
<reference evidence="2" key="2">
    <citation type="submission" date="2020-07" db="EMBL/GenBank/DDBJ databases">
        <authorList>
            <person name="Vera ALvarez R."/>
            <person name="Arias-Moreno D.M."/>
            <person name="Jimenez-Jacinto V."/>
            <person name="Jimenez-Bremont J.F."/>
            <person name="Swaminathan K."/>
            <person name="Moose S.P."/>
            <person name="Guerrero-Gonzalez M.L."/>
            <person name="Marino-Ramirez L."/>
            <person name="Landsman D."/>
            <person name="Rodriguez-Kessler M."/>
            <person name="Delgado-Sanchez P."/>
        </authorList>
    </citation>
    <scope>NUCLEOTIDE SEQUENCE</scope>
    <source>
        <tissue evidence="2">Cladode</tissue>
    </source>
</reference>
<evidence type="ECO:0000313" key="2">
    <source>
        <dbReference type="EMBL" id="MBA4652773.1"/>
    </source>
</evidence>
<feature type="compositionally biased region" description="Low complexity" evidence="1">
    <location>
        <begin position="64"/>
        <end position="76"/>
    </location>
</feature>
<accession>A0A7C8ZXP9</accession>
<dbReference type="EMBL" id="GISG01175796">
    <property type="protein sequence ID" value="MBA4652773.1"/>
    <property type="molecule type" value="Transcribed_RNA"/>
</dbReference>
<reference evidence="2" key="1">
    <citation type="journal article" date="2013" name="J. Plant Res.">
        <title>Effect of fungi and light on seed germination of three Opuntia species from semiarid lands of central Mexico.</title>
        <authorList>
            <person name="Delgado-Sanchez P."/>
            <person name="Jimenez-Bremont J.F."/>
            <person name="Guerrero-Gonzalez Mde L."/>
            <person name="Flores J."/>
        </authorList>
    </citation>
    <scope>NUCLEOTIDE SEQUENCE</scope>
    <source>
        <tissue evidence="2">Cladode</tissue>
    </source>
</reference>
<sequence>MKLTEALPQSLTTRNRKDSAAPPERARHRERERERGGGRGDNLPQGQQRWPIGRSADAEETVTPKKTTPAAKGAPGNCPIWTKSPTKKKKRRKKKRVEEEEQRSIPVMA</sequence>
<feature type="compositionally biased region" description="Basic residues" evidence="1">
    <location>
        <begin position="85"/>
        <end position="95"/>
    </location>
</feature>
<dbReference type="AlphaFoldDB" id="A0A7C8ZXP9"/>